<evidence type="ECO:0000313" key="1">
    <source>
        <dbReference type="EMBL" id="KAF1954262.1"/>
    </source>
</evidence>
<proteinExistence type="predicted"/>
<dbReference type="Proteomes" id="UP000800035">
    <property type="component" value="Unassembled WGS sequence"/>
</dbReference>
<accession>A0A6A5TRG0</accession>
<gene>
    <name evidence="1" type="ORF">CC80DRAFT_506669</name>
</gene>
<sequence>MPQPENLPAYSTSINPPNMFFEVLDRDTRNVIYSFMAVLPYKDHKHYSGLALSCHQANAEMAEEGARKLFIELNSKLSAIRLQGITPTIPAALTDKASFLGLKHLTLTANIPPVSLANDTKYPWYDKRLWDSTPWMPLVALGTQHLSLDTFRLHFLGDASHIERFKWGTCFNSFKDLLGPAEPLCVKSMILSWNLRSGDRKIPRILFGNSYEPIIYFKSVHWRQRHVPQDWIRPTFFFVQSKDDTVGMMGLNAPHHWDVFGPWAPHLGWFLRGRDNDSFVWKYNHPWVSMPYQRTEDEVALEWEDWDAQDAQTSDCKWMWT</sequence>
<dbReference type="AlphaFoldDB" id="A0A6A5TRG0"/>
<dbReference type="EMBL" id="ML977000">
    <property type="protein sequence ID" value="KAF1954262.1"/>
    <property type="molecule type" value="Genomic_DNA"/>
</dbReference>
<dbReference type="OrthoDB" id="3711359at2759"/>
<name>A0A6A5TRG0_9PLEO</name>
<protein>
    <submittedName>
        <fullName evidence="1">Uncharacterized protein</fullName>
    </submittedName>
</protein>
<keyword evidence="2" id="KW-1185">Reference proteome</keyword>
<evidence type="ECO:0000313" key="2">
    <source>
        <dbReference type="Proteomes" id="UP000800035"/>
    </source>
</evidence>
<organism evidence="1 2">
    <name type="scientific">Byssothecium circinans</name>
    <dbReference type="NCBI Taxonomy" id="147558"/>
    <lineage>
        <taxon>Eukaryota</taxon>
        <taxon>Fungi</taxon>
        <taxon>Dikarya</taxon>
        <taxon>Ascomycota</taxon>
        <taxon>Pezizomycotina</taxon>
        <taxon>Dothideomycetes</taxon>
        <taxon>Pleosporomycetidae</taxon>
        <taxon>Pleosporales</taxon>
        <taxon>Massarineae</taxon>
        <taxon>Massarinaceae</taxon>
        <taxon>Byssothecium</taxon>
    </lineage>
</organism>
<reference evidence="1" key="1">
    <citation type="journal article" date="2020" name="Stud. Mycol.">
        <title>101 Dothideomycetes genomes: a test case for predicting lifestyles and emergence of pathogens.</title>
        <authorList>
            <person name="Haridas S."/>
            <person name="Albert R."/>
            <person name="Binder M."/>
            <person name="Bloem J."/>
            <person name="Labutti K."/>
            <person name="Salamov A."/>
            <person name="Andreopoulos B."/>
            <person name="Baker S."/>
            <person name="Barry K."/>
            <person name="Bills G."/>
            <person name="Bluhm B."/>
            <person name="Cannon C."/>
            <person name="Castanera R."/>
            <person name="Culley D."/>
            <person name="Daum C."/>
            <person name="Ezra D."/>
            <person name="Gonzalez J."/>
            <person name="Henrissat B."/>
            <person name="Kuo A."/>
            <person name="Liang C."/>
            <person name="Lipzen A."/>
            <person name="Lutzoni F."/>
            <person name="Magnuson J."/>
            <person name="Mondo S."/>
            <person name="Nolan M."/>
            <person name="Ohm R."/>
            <person name="Pangilinan J."/>
            <person name="Park H.-J."/>
            <person name="Ramirez L."/>
            <person name="Alfaro M."/>
            <person name="Sun H."/>
            <person name="Tritt A."/>
            <person name="Yoshinaga Y."/>
            <person name="Zwiers L.-H."/>
            <person name="Turgeon B."/>
            <person name="Goodwin S."/>
            <person name="Spatafora J."/>
            <person name="Crous P."/>
            <person name="Grigoriev I."/>
        </authorList>
    </citation>
    <scope>NUCLEOTIDE SEQUENCE</scope>
    <source>
        <strain evidence="1">CBS 675.92</strain>
    </source>
</reference>